<protein>
    <submittedName>
        <fullName evidence="1">Uncharacterized protein</fullName>
    </submittedName>
</protein>
<reference evidence="1" key="1">
    <citation type="journal article" date="2015" name="Nature">
        <title>Complex archaea that bridge the gap between prokaryotes and eukaryotes.</title>
        <authorList>
            <person name="Spang A."/>
            <person name="Saw J.H."/>
            <person name="Jorgensen S.L."/>
            <person name="Zaremba-Niedzwiedzka K."/>
            <person name="Martijn J."/>
            <person name="Lind A.E."/>
            <person name="van Eijk R."/>
            <person name="Schleper C."/>
            <person name="Guy L."/>
            <person name="Ettema T.J."/>
        </authorList>
    </citation>
    <scope>NUCLEOTIDE SEQUENCE</scope>
</reference>
<accession>A0A0F8YME1</accession>
<name>A0A0F8YME1_9ZZZZ</name>
<dbReference type="EMBL" id="LAZR01068639">
    <property type="protein sequence ID" value="KKK49261.1"/>
    <property type="molecule type" value="Genomic_DNA"/>
</dbReference>
<proteinExistence type="predicted"/>
<organism evidence="1">
    <name type="scientific">marine sediment metagenome</name>
    <dbReference type="NCBI Taxonomy" id="412755"/>
    <lineage>
        <taxon>unclassified sequences</taxon>
        <taxon>metagenomes</taxon>
        <taxon>ecological metagenomes</taxon>
    </lineage>
</organism>
<sequence length="61" mass="6732">MTQAEETLRMLTALIEAGKVGFRPTGKWGTVAIKTAGLNYGCDSLERAIAEAYRVWVKETQ</sequence>
<evidence type="ECO:0000313" key="1">
    <source>
        <dbReference type="EMBL" id="KKK49261.1"/>
    </source>
</evidence>
<gene>
    <name evidence="1" type="ORF">LCGC14_3136820</name>
</gene>
<dbReference type="AlphaFoldDB" id="A0A0F8YME1"/>
<comment type="caution">
    <text evidence="1">The sequence shown here is derived from an EMBL/GenBank/DDBJ whole genome shotgun (WGS) entry which is preliminary data.</text>
</comment>